<dbReference type="AlphaFoldDB" id="A0A516V6F8"/>
<evidence type="ECO:0000313" key="3">
    <source>
        <dbReference type="Proteomes" id="UP000315891"/>
    </source>
</evidence>
<gene>
    <name evidence="2" type="ORF">FNZ56_09500</name>
</gene>
<feature type="chain" id="PRO_5022182892" description="DUF1579 domain-containing protein" evidence="1">
    <location>
        <begin position="23"/>
        <end position="184"/>
    </location>
</feature>
<evidence type="ECO:0000313" key="2">
    <source>
        <dbReference type="EMBL" id="QDQ74098.1"/>
    </source>
</evidence>
<keyword evidence="1" id="KW-0732">Signal</keyword>
<reference evidence="2 3" key="1">
    <citation type="submission" date="2019-07" db="EMBL/GenBank/DDBJ databases">
        <title>Lysobacter weifangensis sp. nov., isolated from bensulfuron-methyl contaminated farmland soil.</title>
        <authorList>
            <person name="Zhao H."/>
        </authorList>
    </citation>
    <scope>NUCLEOTIDE SEQUENCE [LARGE SCALE GENOMIC DNA]</scope>
    <source>
        <strain evidence="2 3">CC-Bw-6</strain>
    </source>
</reference>
<protein>
    <recommendedName>
        <fullName evidence="4">DUF1579 domain-containing protein</fullName>
    </recommendedName>
</protein>
<keyword evidence="3" id="KW-1185">Reference proteome</keyword>
<evidence type="ECO:0008006" key="4">
    <source>
        <dbReference type="Google" id="ProtNLM"/>
    </source>
</evidence>
<evidence type="ECO:0000256" key="1">
    <source>
        <dbReference type="SAM" id="SignalP"/>
    </source>
</evidence>
<sequence length="184" mass="20206">MLRTIRCLALALAVFAMTDLPAQTPPPATPQAPPCGDAMHRQFDFWVGSWDVTGPKGEKTIGRSRVESRLGDCVIHEHWFGGGGTIGESFNIYNAATGNWEQFWVDNGGNRLHLVGGLVDGRMVLEGRHDKPDADSGLFGRERIAWTPNADGTVRQLWESSKDDGKTWTVSFDGLYHKATTPVP</sequence>
<dbReference type="Proteomes" id="UP000315891">
    <property type="component" value="Chromosome"/>
</dbReference>
<feature type="signal peptide" evidence="1">
    <location>
        <begin position="1"/>
        <end position="22"/>
    </location>
</feature>
<dbReference type="OrthoDB" id="8902597at2"/>
<dbReference type="RefSeq" id="WP_143879608.1">
    <property type="nucleotide sequence ID" value="NZ_BAABLZ010000001.1"/>
</dbReference>
<accession>A0A516V6F8</accession>
<proteinExistence type="predicted"/>
<name>A0A516V6F8_9GAMM</name>
<organism evidence="2 3">
    <name type="scientific">Pseudoluteimonas lycopersici</name>
    <dbReference type="NCBI Taxonomy" id="1324796"/>
    <lineage>
        <taxon>Bacteria</taxon>
        <taxon>Pseudomonadati</taxon>
        <taxon>Pseudomonadota</taxon>
        <taxon>Gammaproteobacteria</taxon>
        <taxon>Lysobacterales</taxon>
        <taxon>Lysobacteraceae</taxon>
        <taxon>Pseudoluteimonas</taxon>
    </lineage>
</organism>
<dbReference type="EMBL" id="CP041742">
    <property type="protein sequence ID" value="QDQ74098.1"/>
    <property type="molecule type" value="Genomic_DNA"/>
</dbReference>